<name>A0ABN1E3A7_9PROT</name>
<organism evidence="2 3">
    <name type="scientific">Rhizomicrobium electricum</name>
    <dbReference type="NCBI Taxonomy" id="480070"/>
    <lineage>
        <taxon>Bacteria</taxon>
        <taxon>Pseudomonadati</taxon>
        <taxon>Pseudomonadota</taxon>
        <taxon>Alphaproteobacteria</taxon>
        <taxon>Micropepsales</taxon>
        <taxon>Micropepsaceae</taxon>
        <taxon>Rhizomicrobium</taxon>
    </lineage>
</organism>
<gene>
    <name evidence="2" type="ORF">GCM10008942_03330</name>
</gene>
<feature type="signal peptide" evidence="1">
    <location>
        <begin position="1"/>
        <end position="24"/>
    </location>
</feature>
<feature type="chain" id="PRO_5045593476" evidence="1">
    <location>
        <begin position="25"/>
        <end position="194"/>
    </location>
</feature>
<dbReference type="Proteomes" id="UP001499951">
    <property type="component" value="Unassembled WGS sequence"/>
</dbReference>
<evidence type="ECO:0000256" key="1">
    <source>
        <dbReference type="SAM" id="SignalP"/>
    </source>
</evidence>
<keyword evidence="1" id="KW-0732">Signal</keyword>
<proteinExistence type="predicted"/>
<accession>A0ABN1E3A7</accession>
<protein>
    <submittedName>
        <fullName evidence="2">Uncharacterized protein</fullName>
    </submittedName>
</protein>
<reference evidence="2 3" key="1">
    <citation type="journal article" date="2019" name="Int. J. Syst. Evol. Microbiol.">
        <title>The Global Catalogue of Microorganisms (GCM) 10K type strain sequencing project: providing services to taxonomists for standard genome sequencing and annotation.</title>
        <authorList>
            <consortium name="The Broad Institute Genomics Platform"/>
            <consortium name="The Broad Institute Genome Sequencing Center for Infectious Disease"/>
            <person name="Wu L."/>
            <person name="Ma J."/>
        </authorList>
    </citation>
    <scope>NUCLEOTIDE SEQUENCE [LARGE SCALE GENOMIC DNA]</scope>
    <source>
        <strain evidence="2 3">JCM 15089</strain>
    </source>
</reference>
<keyword evidence="3" id="KW-1185">Reference proteome</keyword>
<evidence type="ECO:0000313" key="2">
    <source>
        <dbReference type="EMBL" id="GAA0558184.1"/>
    </source>
</evidence>
<sequence length="194" mass="21357">MRSIVRYAVFAFLPGAALITPVTAAPDGNHGTPCLYTLRDAPPDAPKFSDWPVRAMTTTHRVSISLRHNPQARLFRTVLRQASQQEPDFAGHYKIAVWGCGASCTDWGIIDLATGKVVLDESLRGIGGANIGPETETPDYWGLRFRKDSALLIVVGAPREDDRRDGIAYYHWTGKAFRLLRFVNAGSICKRSTG</sequence>
<dbReference type="EMBL" id="BAAADD010000001">
    <property type="protein sequence ID" value="GAA0558184.1"/>
    <property type="molecule type" value="Genomic_DNA"/>
</dbReference>
<evidence type="ECO:0000313" key="3">
    <source>
        <dbReference type="Proteomes" id="UP001499951"/>
    </source>
</evidence>
<comment type="caution">
    <text evidence="2">The sequence shown here is derived from an EMBL/GenBank/DDBJ whole genome shotgun (WGS) entry which is preliminary data.</text>
</comment>